<dbReference type="SUPFAM" id="SSF47413">
    <property type="entry name" value="lambda repressor-like DNA-binding domains"/>
    <property type="match status" value="1"/>
</dbReference>
<dbReference type="RefSeq" id="WP_310944313.1">
    <property type="nucleotide sequence ID" value="NZ_JARUIS010000031.1"/>
</dbReference>
<organism evidence="3 4">
    <name type="scientific">Clostridium sporogenes</name>
    <dbReference type="NCBI Taxonomy" id="1509"/>
    <lineage>
        <taxon>Bacteria</taxon>
        <taxon>Bacillati</taxon>
        <taxon>Bacillota</taxon>
        <taxon>Clostridia</taxon>
        <taxon>Eubacteriales</taxon>
        <taxon>Clostridiaceae</taxon>
        <taxon>Clostridium</taxon>
    </lineage>
</organism>
<dbReference type="InterPro" id="IPR010982">
    <property type="entry name" value="Lambda_DNA-bd_dom_sf"/>
</dbReference>
<comment type="caution">
    <text evidence="3">The sequence shown here is derived from an EMBL/GenBank/DDBJ whole genome shotgun (WGS) entry which is preliminary data.</text>
</comment>
<dbReference type="InterPro" id="IPR001387">
    <property type="entry name" value="Cro/C1-type_HTH"/>
</dbReference>
<dbReference type="Pfam" id="PF12844">
    <property type="entry name" value="HTH_19"/>
    <property type="match status" value="1"/>
</dbReference>
<sequence length="192" mass="22436">MFGDRLKDLRERKQLTQNEFASILGIGRTTLSHYELNNREPDFETLEKIANYFDVSIDYLVGRTNLKTFDEYVFHNDFQALSEKLESANPEVRKMVVNILDKIFLSIFYPIDDNNVEFLTKLKKIYDCIYGLNSSLKSDAMASALNNIIDYDGSKNLSLQDKLKILSKYKNDLNILLDDLFEYYINQQKPTE</sequence>
<dbReference type="PANTHER" id="PTHR46558">
    <property type="entry name" value="TRACRIPTIONAL REGULATORY PROTEIN-RELATED-RELATED"/>
    <property type="match status" value="1"/>
</dbReference>
<dbReference type="CDD" id="cd00093">
    <property type="entry name" value="HTH_XRE"/>
    <property type="match status" value="1"/>
</dbReference>
<name>A0AAE4FPM2_CLOSG</name>
<feature type="domain" description="HTH cro/C1-type" evidence="2">
    <location>
        <begin position="6"/>
        <end position="60"/>
    </location>
</feature>
<dbReference type="PROSITE" id="PS50943">
    <property type="entry name" value="HTH_CROC1"/>
    <property type="match status" value="1"/>
</dbReference>
<gene>
    <name evidence="3" type="ORF">P9J83_15685</name>
</gene>
<evidence type="ECO:0000256" key="1">
    <source>
        <dbReference type="ARBA" id="ARBA00023125"/>
    </source>
</evidence>
<dbReference type="SMART" id="SM00530">
    <property type="entry name" value="HTH_XRE"/>
    <property type="match status" value="1"/>
</dbReference>
<reference evidence="3" key="1">
    <citation type="submission" date="2023-04" db="EMBL/GenBank/DDBJ databases">
        <title>Assessment of the microbiological origin of a defect in Grana Padano cheese.</title>
        <authorList>
            <person name="Zago M."/>
            <person name="Rossetti L."/>
            <person name="Bonvini B."/>
            <person name="Carminati D."/>
            <person name="Giraffa G."/>
        </authorList>
    </citation>
    <scope>NUCLEOTIDE SEQUENCE</scope>
    <source>
        <strain evidence="3">4990</strain>
    </source>
</reference>
<evidence type="ECO:0000259" key="2">
    <source>
        <dbReference type="PROSITE" id="PS50943"/>
    </source>
</evidence>
<dbReference type="AlphaFoldDB" id="A0AAE4FPM2"/>
<proteinExistence type="predicted"/>
<dbReference type="GO" id="GO:0003677">
    <property type="term" value="F:DNA binding"/>
    <property type="evidence" value="ECO:0007669"/>
    <property type="project" value="UniProtKB-KW"/>
</dbReference>
<protein>
    <submittedName>
        <fullName evidence="3">Helix-turn-helix transcriptional regulator</fullName>
    </submittedName>
</protein>
<evidence type="ECO:0000313" key="3">
    <source>
        <dbReference type="EMBL" id="MDS1004925.1"/>
    </source>
</evidence>
<dbReference type="Proteomes" id="UP001182303">
    <property type="component" value="Unassembled WGS sequence"/>
</dbReference>
<evidence type="ECO:0000313" key="4">
    <source>
        <dbReference type="Proteomes" id="UP001182303"/>
    </source>
</evidence>
<accession>A0AAE4FPM2</accession>
<dbReference type="PANTHER" id="PTHR46558:SF11">
    <property type="entry name" value="HTH-TYPE TRANSCRIPTIONAL REGULATOR XRE"/>
    <property type="match status" value="1"/>
</dbReference>
<dbReference type="Gene3D" id="1.10.260.40">
    <property type="entry name" value="lambda repressor-like DNA-binding domains"/>
    <property type="match status" value="1"/>
</dbReference>
<dbReference type="EMBL" id="JARUIS010000031">
    <property type="protein sequence ID" value="MDS1004925.1"/>
    <property type="molecule type" value="Genomic_DNA"/>
</dbReference>
<keyword evidence="1" id="KW-0238">DNA-binding</keyword>